<sequence length="79" mass="9391">MLDKVFECLSTEIEVLSTKIWAKYSRYVPITLLSPFPIFLLKIVLHLLFYQYLTCYFLLYLLLSQPMITQSCNHQLEIV</sequence>
<dbReference type="Proteomes" id="UP000321570">
    <property type="component" value="Unassembled WGS sequence"/>
</dbReference>
<proteinExistence type="predicted"/>
<protein>
    <submittedName>
        <fullName evidence="1">Uncharacterized protein</fullName>
    </submittedName>
</protein>
<dbReference type="EMBL" id="CABIJS010000694">
    <property type="protein sequence ID" value="VUZ55501.1"/>
    <property type="molecule type" value="Genomic_DNA"/>
</dbReference>
<reference evidence="1 2" key="1">
    <citation type="submission" date="2019-07" db="EMBL/GenBank/DDBJ databases">
        <authorList>
            <person name="Jastrzebski P J."/>
            <person name="Paukszto L."/>
            <person name="Jastrzebski P J."/>
        </authorList>
    </citation>
    <scope>NUCLEOTIDE SEQUENCE [LARGE SCALE GENOMIC DNA]</scope>
    <source>
        <strain evidence="1 2">WMS-il1</strain>
    </source>
</reference>
<organism evidence="1 2">
    <name type="scientific">Hymenolepis diminuta</name>
    <name type="common">Rat tapeworm</name>
    <dbReference type="NCBI Taxonomy" id="6216"/>
    <lineage>
        <taxon>Eukaryota</taxon>
        <taxon>Metazoa</taxon>
        <taxon>Spiralia</taxon>
        <taxon>Lophotrochozoa</taxon>
        <taxon>Platyhelminthes</taxon>
        <taxon>Cestoda</taxon>
        <taxon>Eucestoda</taxon>
        <taxon>Cyclophyllidea</taxon>
        <taxon>Hymenolepididae</taxon>
        <taxon>Hymenolepis</taxon>
    </lineage>
</organism>
<evidence type="ECO:0000313" key="2">
    <source>
        <dbReference type="Proteomes" id="UP000321570"/>
    </source>
</evidence>
<keyword evidence="2" id="KW-1185">Reference proteome</keyword>
<accession>A0A564Z7K9</accession>
<dbReference type="AlphaFoldDB" id="A0A564Z7K9"/>
<evidence type="ECO:0000313" key="1">
    <source>
        <dbReference type="EMBL" id="VUZ55501.1"/>
    </source>
</evidence>
<gene>
    <name evidence="1" type="ORF">WMSIL1_LOCUS13331</name>
</gene>
<name>A0A564Z7K9_HYMDI</name>